<feature type="signal peptide" evidence="1">
    <location>
        <begin position="1"/>
        <end position="18"/>
    </location>
</feature>
<proteinExistence type="predicted"/>
<evidence type="ECO:0000256" key="1">
    <source>
        <dbReference type="SAM" id="SignalP"/>
    </source>
</evidence>
<reference evidence="2" key="1">
    <citation type="submission" date="2015-04" db="EMBL/GenBank/DDBJ databases">
        <authorList>
            <person name="Syromyatnikov M.Y."/>
            <person name="Popov V.N."/>
        </authorList>
    </citation>
    <scope>NUCLEOTIDE SEQUENCE</scope>
    <source>
        <tissue evidence="2">Venom duct</tissue>
    </source>
</reference>
<sequence>MNCLQLLLVLLLISTTTALYPDVRKTRRRGGSIKTILRLLNSEKRDRSTGCPVKCPKHTECCSGITCTYLTPGGEYYCITSGGGGGE</sequence>
<protein>
    <submittedName>
        <fullName evidence="2">Ctr_SF4_1 conopeptide</fullName>
    </submittedName>
</protein>
<name>A0A0K8TV06_CONTD</name>
<accession>A0A0K8TV06</accession>
<evidence type="ECO:0000313" key="2">
    <source>
        <dbReference type="EMBL" id="JAI17895.1"/>
    </source>
</evidence>
<keyword evidence="1" id="KW-0732">Signal</keyword>
<organism evidence="2">
    <name type="scientific">Conus tribblei</name>
    <name type="common">Tribble's cone</name>
    <name type="synonym">Splinoconus tribblei</name>
    <dbReference type="NCBI Taxonomy" id="101761"/>
    <lineage>
        <taxon>Eukaryota</taxon>
        <taxon>Metazoa</taxon>
        <taxon>Spiralia</taxon>
        <taxon>Lophotrochozoa</taxon>
        <taxon>Mollusca</taxon>
        <taxon>Gastropoda</taxon>
        <taxon>Caenogastropoda</taxon>
        <taxon>Neogastropoda</taxon>
        <taxon>Conoidea</taxon>
        <taxon>Conidae</taxon>
        <taxon>Conus</taxon>
        <taxon>Splinoconus</taxon>
    </lineage>
</organism>
<feature type="chain" id="PRO_5005520331" evidence="1">
    <location>
        <begin position="19"/>
        <end position="87"/>
    </location>
</feature>
<dbReference type="AlphaFoldDB" id="A0A0K8TV06"/>
<dbReference type="EMBL" id="GCVM01000094">
    <property type="protein sequence ID" value="JAI17895.1"/>
    <property type="molecule type" value="Transcribed_RNA"/>
</dbReference>